<keyword evidence="2" id="KW-0812">Transmembrane</keyword>
<keyword evidence="2" id="KW-0472">Membrane</keyword>
<evidence type="ECO:0000259" key="3">
    <source>
        <dbReference type="Pfam" id="PF07786"/>
    </source>
</evidence>
<feature type="transmembrane region" description="Helical" evidence="2">
    <location>
        <begin position="435"/>
        <end position="456"/>
    </location>
</feature>
<protein>
    <submittedName>
        <fullName evidence="4">Heparan-alpha-glucosaminide N-acetyltransferase</fullName>
    </submittedName>
</protein>
<feature type="transmembrane region" description="Helical" evidence="2">
    <location>
        <begin position="243"/>
        <end position="264"/>
    </location>
</feature>
<feature type="region of interest" description="Disordered" evidence="1">
    <location>
        <begin position="1"/>
        <end position="32"/>
    </location>
</feature>
<feature type="transmembrane region" description="Helical" evidence="2">
    <location>
        <begin position="502"/>
        <end position="520"/>
    </location>
</feature>
<feature type="transmembrane region" description="Helical" evidence="2">
    <location>
        <begin position="207"/>
        <end position="223"/>
    </location>
</feature>
<evidence type="ECO:0000313" key="5">
    <source>
        <dbReference type="Proteomes" id="UP000472261"/>
    </source>
</evidence>
<keyword evidence="2" id="KW-1133">Transmembrane helix</keyword>
<reference evidence="4" key="2">
    <citation type="submission" date="2025-09" db="UniProtKB">
        <authorList>
            <consortium name="Ensembl"/>
        </authorList>
    </citation>
    <scope>IDENTIFICATION</scope>
</reference>
<proteinExistence type="predicted"/>
<dbReference type="Ensembl" id="ENSPCLT00000025453.1">
    <property type="protein sequence ID" value="ENSPCLP00000019087.1"/>
    <property type="gene ID" value="ENSPCLG00000016003.1"/>
</dbReference>
<keyword evidence="5" id="KW-1185">Reference proteome</keyword>
<reference evidence="4" key="1">
    <citation type="submission" date="2025-08" db="UniProtKB">
        <authorList>
            <consortium name="Ensembl"/>
        </authorList>
    </citation>
    <scope>IDENTIFICATION</scope>
</reference>
<feature type="transmembrane region" description="Helical" evidence="2">
    <location>
        <begin position="315"/>
        <end position="333"/>
    </location>
</feature>
<dbReference type="OMA" id="CHQCLYQ"/>
<dbReference type="InterPro" id="IPR012429">
    <property type="entry name" value="HGSNAT_cat"/>
</dbReference>
<feature type="domain" description="Heparan-alpha-glucosaminide N-acetyltransferase catalytic" evidence="3">
    <location>
        <begin position="201"/>
        <end position="323"/>
    </location>
</feature>
<evidence type="ECO:0000256" key="2">
    <source>
        <dbReference type="SAM" id="Phobius"/>
    </source>
</evidence>
<evidence type="ECO:0000313" key="4">
    <source>
        <dbReference type="Ensembl" id="ENSPCLP00000019087.1"/>
    </source>
</evidence>
<feature type="transmembrane region" description="Helical" evidence="2">
    <location>
        <begin position="569"/>
        <end position="587"/>
    </location>
</feature>
<feature type="transmembrane region" description="Helical" evidence="2">
    <location>
        <begin position="37"/>
        <end position="56"/>
    </location>
</feature>
<feature type="transmembrane region" description="Helical" evidence="2">
    <location>
        <begin position="276"/>
        <end position="295"/>
    </location>
</feature>
<dbReference type="AlphaFoldDB" id="A0A669QDW5"/>
<dbReference type="Proteomes" id="UP000472261">
    <property type="component" value="Unplaced"/>
</dbReference>
<sequence>GQAPSAARSDAPDRHDWAAAPSAFSERRRPGAERGGTMAAALAAAVAAALGALLLAPGRTQSRGEALAAGPPPPLKMDQALLLVRNELPAQGLRLAARSAACHRVSAPSRAATSPRPAARFASPSASSAVSVSLFLCRIQYHFGEFGNYSLVVKTLSTSAKTISCDIVINEGPINSYLRTTTDSISSDPSPRLWCATSRQRLRSLDTFRGLSLIIMVFVNYGGGKYWFFKHESWNGLTVADLVFPWFVFIMGTSISLSLSSMLRWGSSKQKVLGKILWRSFLLILLGVIVVNPNYCLGALSWENLRIPGVLQRLGLTYLVVAALEILFTRAGADSGTLEMSCPALQDVLPSWPQWIFILTLEVIWLCLTFLLPVPGCPRGYLGPGGIGDFGNYPNCTGGAAGYIDRLVLGEKHIYQHPSCNVLYQTTVPYDPEGILGTINTILMAFLGLQAGKIILSYKDQHKQIMSRFLIWSLGIISAILTKCSKEEGFIPINKNLWSTSYVTTMSCFAFILLLLMYYLVDVKRLWSGTPFFYPGMNSILIYIGHEVFENYFPFKWKMQDSQSHAEHLTQNLTATTLWVIISYILYKKKIFWKI</sequence>
<name>A0A669QDW5_PHACC</name>
<organism evidence="4 5">
    <name type="scientific">Phasianus colchicus</name>
    <name type="common">Common pheasant</name>
    <dbReference type="NCBI Taxonomy" id="9054"/>
    <lineage>
        <taxon>Eukaryota</taxon>
        <taxon>Metazoa</taxon>
        <taxon>Chordata</taxon>
        <taxon>Craniata</taxon>
        <taxon>Vertebrata</taxon>
        <taxon>Euteleostomi</taxon>
        <taxon>Archelosauria</taxon>
        <taxon>Archosauria</taxon>
        <taxon>Dinosauria</taxon>
        <taxon>Saurischia</taxon>
        <taxon>Theropoda</taxon>
        <taxon>Coelurosauria</taxon>
        <taxon>Aves</taxon>
        <taxon>Neognathae</taxon>
        <taxon>Galloanserae</taxon>
        <taxon>Galliformes</taxon>
        <taxon>Phasianidae</taxon>
        <taxon>Phasianinae</taxon>
        <taxon>Phasianus</taxon>
    </lineage>
</organism>
<accession>A0A669QDW5</accession>
<dbReference type="Pfam" id="PF07786">
    <property type="entry name" value="HGSNAT_cat"/>
    <property type="match status" value="1"/>
</dbReference>
<dbReference type="GO" id="GO:0005765">
    <property type="term" value="C:lysosomal membrane"/>
    <property type="evidence" value="ECO:0007669"/>
    <property type="project" value="TreeGrafter"/>
</dbReference>
<feature type="transmembrane region" description="Helical" evidence="2">
    <location>
        <begin position="465"/>
        <end position="482"/>
    </location>
</feature>
<evidence type="ECO:0000256" key="1">
    <source>
        <dbReference type="SAM" id="MobiDB-lite"/>
    </source>
</evidence>
<dbReference type="GO" id="GO:0007041">
    <property type="term" value="P:lysosomal transport"/>
    <property type="evidence" value="ECO:0007669"/>
    <property type="project" value="TreeGrafter"/>
</dbReference>
<dbReference type="PANTHER" id="PTHR31061:SF37">
    <property type="entry name" value="HEPARAN-ALPHA-GLUCOSAMINIDE N-ACETYLTRANSFERASE"/>
    <property type="match status" value="1"/>
</dbReference>
<dbReference type="PANTHER" id="PTHR31061">
    <property type="entry name" value="LD22376P"/>
    <property type="match status" value="1"/>
</dbReference>
<feature type="transmembrane region" description="Helical" evidence="2">
    <location>
        <begin position="532"/>
        <end position="549"/>
    </location>
</feature>
<feature type="transmembrane region" description="Helical" evidence="2">
    <location>
        <begin position="354"/>
        <end position="374"/>
    </location>
</feature>